<dbReference type="Pfam" id="PF02687">
    <property type="entry name" value="FtsX"/>
    <property type="match status" value="2"/>
</dbReference>
<dbReference type="InterPro" id="IPR025857">
    <property type="entry name" value="MacB_PCD"/>
</dbReference>
<organism evidence="9 10">
    <name type="scientific">Runella aurantiaca</name>
    <dbReference type="NCBI Taxonomy" id="2282308"/>
    <lineage>
        <taxon>Bacteria</taxon>
        <taxon>Pseudomonadati</taxon>
        <taxon>Bacteroidota</taxon>
        <taxon>Cytophagia</taxon>
        <taxon>Cytophagales</taxon>
        <taxon>Spirosomataceae</taxon>
        <taxon>Runella</taxon>
    </lineage>
</organism>
<feature type="domain" description="MacB-like periplasmic core" evidence="8">
    <location>
        <begin position="20"/>
        <end position="246"/>
    </location>
</feature>
<dbReference type="PANTHER" id="PTHR30572:SF18">
    <property type="entry name" value="ABC-TYPE MACROLIDE FAMILY EXPORT SYSTEM PERMEASE COMPONENT 2"/>
    <property type="match status" value="1"/>
</dbReference>
<evidence type="ECO:0000313" key="10">
    <source>
        <dbReference type="Proteomes" id="UP000253141"/>
    </source>
</evidence>
<dbReference type="GO" id="GO:0005886">
    <property type="term" value="C:plasma membrane"/>
    <property type="evidence" value="ECO:0007669"/>
    <property type="project" value="UniProtKB-SubCell"/>
</dbReference>
<feature type="domain" description="ABC3 transporter permease C-terminal" evidence="7">
    <location>
        <begin position="303"/>
        <end position="419"/>
    </location>
</feature>
<feature type="transmembrane region" description="Helical" evidence="6">
    <location>
        <begin position="727"/>
        <end position="744"/>
    </location>
</feature>
<dbReference type="OrthoDB" id="5933722at2"/>
<comment type="subcellular location">
    <subcellularLocation>
        <location evidence="1">Cell membrane</location>
        <topology evidence="1">Multi-pass membrane protein</topology>
    </subcellularLocation>
</comment>
<dbReference type="PANTHER" id="PTHR30572">
    <property type="entry name" value="MEMBRANE COMPONENT OF TRANSPORTER-RELATED"/>
    <property type="match status" value="1"/>
</dbReference>
<dbReference type="AlphaFoldDB" id="A0A369IAQ3"/>
<evidence type="ECO:0000256" key="4">
    <source>
        <dbReference type="ARBA" id="ARBA00022989"/>
    </source>
</evidence>
<feature type="transmembrane region" description="Helical" evidence="6">
    <location>
        <begin position="343"/>
        <end position="372"/>
    </location>
</feature>
<evidence type="ECO:0000259" key="7">
    <source>
        <dbReference type="Pfam" id="PF02687"/>
    </source>
</evidence>
<evidence type="ECO:0000256" key="2">
    <source>
        <dbReference type="ARBA" id="ARBA00022475"/>
    </source>
</evidence>
<sequence length="795" mass="89384">MLRNYFKIALRHLWQNRLYSSINVIGLAFGLTCVLLAILYIRDEHNFDTFHQKSPDLYRITTTLIAAKGEDPQTSGGTGQVQGPAFKAAIPEMEEYVRVMGGAIFGDIRTDRKAFKLQLLFADDNFFNVFSFKLIHGNPKTVLKDVGSVVITEKTALKFFNSTNVVGKILHMEADPSADRLGKPLVVSGVVENPPKNSSIQFDVLHPFSFMQLSFEDTAWLNAYLGTFVVLNPKADKALVIKKFNQVHAQHAQEQIKENGHNPETNYGLQPITDIHLNHLNTGGEGGAINYSNPLYSYVFLGIAIFILLMASINFVNISIASSLKRAKEVGIRKVTGSHQSQIIIQFLGESAILCVTAFLLALVFMLILLPIFNELANKQIEIGEIFEWRLIFSFIIVLLVNILLSGLYPAYMLSNFKPAEVLYSKQKLSGGGFLGQSLVVLQFALAAILLIASIVFYQQMNYVRTKDLGYNPYQVIRSYISGNRETKPFAEFIKNEVAKEPSIVQISFGEDRGSNYKAKVNQRTVKSSYQNIDQNYFSVLGIRLKEGRNLSSNQEVIVNEAFVKASALANPIGALIKTEDFFIKSPARIVGVVKDFHFGSLRNRISPLVMTTNDVYHGGIWLKIDKNRQQEAIKAFEKIYRKALPNAVYEYSFMDELNNRDYIQEQRWQKIIGFATLLSMLLCGMGLFGLTHLAAQQRTKEIGIRKVLGASVMSIVALLSKNFLKLSFISVIVASPIAFYFMDKWLQGFAYRIQISWNIFGYTAFIIIFISFLTVTYQAIQAALMNPVDSIKTE</sequence>
<dbReference type="EMBL" id="QPIW01000010">
    <property type="protein sequence ID" value="RDB05365.1"/>
    <property type="molecule type" value="Genomic_DNA"/>
</dbReference>
<proteinExistence type="predicted"/>
<protein>
    <submittedName>
        <fullName evidence="9">ABC transporter permease</fullName>
    </submittedName>
</protein>
<feature type="transmembrane region" description="Helical" evidence="6">
    <location>
        <begin position="434"/>
        <end position="458"/>
    </location>
</feature>
<evidence type="ECO:0000313" key="9">
    <source>
        <dbReference type="EMBL" id="RDB05365.1"/>
    </source>
</evidence>
<dbReference type="InterPro" id="IPR003838">
    <property type="entry name" value="ABC3_permease_C"/>
</dbReference>
<evidence type="ECO:0000256" key="1">
    <source>
        <dbReference type="ARBA" id="ARBA00004651"/>
    </source>
</evidence>
<keyword evidence="3 6" id="KW-0812">Transmembrane</keyword>
<reference evidence="9 10" key="1">
    <citation type="submission" date="2018-07" db="EMBL/GenBank/DDBJ databases">
        <title>Genome analysis of Runella aurantiaca.</title>
        <authorList>
            <person name="Yang X."/>
        </authorList>
    </citation>
    <scope>NUCLEOTIDE SEQUENCE [LARGE SCALE GENOMIC DNA]</scope>
    <source>
        <strain evidence="9 10">YX9</strain>
    </source>
</reference>
<comment type="caution">
    <text evidence="9">The sequence shown here is derived from an EMBL/GenBank/DDBJ whole genome shotgun (WGS) entry which is preliminary data.</text>
</comment>
<dbReference type="RefSeq" id="WP_114461746.1">
    <property type="nucleotide sequence ID" value="NZ_QPIW01000010.1"/>
</dbReference>
<keyword evidence="10" id="KW-1185">Reference proteome</keyword>
<keyword evidence="2" id="KW-1003">Cell membrane</keyword>
<feature type="domain" description="MacB-like periplasmic core" evidence="8">
    <location>
        <begin position="449"/>
        <end position="635"/>
    </location>
</feature>
<feature type="domain" description="ABC3 transporter permease C-terminal" evidence="7">
    <location>
        <begin position="675"/>
        <end position="788"/>
    </location>
</feature>
<gene>
    <name evidence="9" type="ORF">DVG78_14355</name>
</gene>
<feature type="transmembrane region" description="Helical" evidence="6">
    <location>
        <begin position="672"/>
        <end position="691"/>
    </location>
</feature>
<feature type="transmembrane region" description="Helical" evidence="6">
    <location>
        <begin position="392"/>
        <end position="414"/>
    </location>
</feature>
<evidence type="ECO:0000256" key="5">
    <source>
        <dbReference type="ARBA" id="ARBA00023136"/>
    </source>
</evidence>
<accession>A0A369IAQ3</accession>
<keyword evidence="5 6" id="KW-0472">Membrane</keyword>
<feature type="transmembrane region" description="Helical" evidence="6">
    <location>
        <begin position="756"/>
        <end position="781"/>
    </location>
</feature>
<dbReference type="InterPro" id="IPR050250">
    <property type="entry name" value="Macrolide_Exporter_MacB"/>
</dbReference>
<evidence type="ECO:0000256" key="6">
    <source>
        <dbReference type="SAM" id="Phobius"/>
    </source>
</evidence>
<name>A0A369IAQ3_9BACT</name>
<keyword evidence="4 6" id="KW-1133">Transmembrane helix</keyword>
<dbReference type="Pfam" id="PF12704">
    <property type="entry name" value="MacB_PCD"/>
    <property type="match status" value="2"/>
</dbReference>
<evidence type="ECO:0000259" key="8">
    <source>
        <dbReference type="Pfam" id="PF12704"/>
    </source>
</evidence>
<feature type="transmembrane region" description="Helical" evidence="6">
    <location>
        <begin position="21"/>
        <end position="41"/>
    </location>
</feature>
<feature type="transmembrane region" description="Helical" evidence="6">
    <location>
        <begin position="295"/>
        <end position="322"/>
    </location>
</feature>
<evidence type="ECO:0000256" key="3">
    <source>
        <dbReference type="ARBA" id="ARBA00022692"/>
    </source>
</evidence>
<dbReference type="Proteomes" id="UP000253141">
    <property type="component" value="Unassembled WGS sequence"/>
</dbReference>
<dbReference type="GO" id="GO:0022857">
    <property type="term" value="F:transmembrane transporter activity"/>
    <property type="evidence" value="ECO:0007669"/>
    <property type="project" value="TreeGrafter"/>
</dbReference>